<dbReference type="PANTHER" id="PTHR45228:SF1">
    <property type="entry name" value="CYCLIC DI-GMP PHOSPHODIESTERASE TM_0186"/>
    <property type="match status" value="1"/>
</dbReference>
<dbReference type="Gene3D" id="1.10.3210.10">
    <property type="entry name" value="Hypothetical protein af1432"/>
    <property type="match status" value="1"/>
</dbReference>
<organism evidence="2">
    <name type="scientific">hydrothermal vent metagenome</name>
    <dbReference type="NCBI Taxonomy" id="652676"/>
    <lineage>
        <taxon>unclassified sequences</taxon>
        <taxon>metagenomes</taxon>
        <taxon>ecological metagenomes</taxon>
    </lineage>
</organism>
<gene>
    <name evidence="2" type="ORF">MNBD_GAMMA20-187</name>
</gene>
<dbReference type="SMART" id="SM00471">
    <property type="entry name" value="HDc"/>
    <property type="match status" value="1"/>
</dbReference>
<feature type="domain" description="HD-GYP" evidence="1">
    <location>
        <begin position="163"/>
        <end position="371"/>
    </location>
</feature>
<evidence type="ECO:0000259" key="1">
    <source>
        <dbReference type="PROSITE" id="PS51832"/>
    </source>
</evidence>
<dbReference type="EMBL" id="UOFU01000244">
    <property type="protein sequence ID" value="VAX01927.1"/>
    <property type="molecule type" value="Genomic_DNA"/>
</dbReference>
<sequence length="375" mass="43163">MFNHSDTLHALNENLPLTEKLDKIHQSVRERWTFIDRIAVTIYDHKTDFLKTYLHSSRGDTPLVRYQSKLENAPSLKEIIQQRQPRVVNDLSVFSAGQKVHTQRISAQGYAASYTMPMYVNDIFFGFIFFNSYQKDVFNEESLYYFDLMGHLISLLVINEQTSMRTLLATVKIAHDMTHHRDTETGTHIDRMSRYARLIAVHIAARYDLSDEFIENVFLFSPLHDIGKIAISDTILHKPGKLDEQERAIMQTHARKGREIIDSMLRDHGLDSFENINILRNIAEYHHEAPNGSGYPRGLSGSEIPLEARIISVADVFDALTSKRPYKEAWPNDVAFAQLQRLAGEKLDRDCVEALMKNRKAVEEIQQEFAEDPIG</sequence>
<protein>
    <submittedName>
        <fullName evidence="2">Response regulator</fullName>
    </submittedName>
</protein>
<dbReference type="Pfam" id="PF13487">
    <property type="entry name" value="HD_5"/>
    <property type="match status" value="1"/>
</dbReference>
<dbReference type="PANTHER" id="PTHR45228">
    <property type="entry name" value="CYCLIC DI-GMP PHOSPHODIESTERASE TM_0186-RELATED"/>
    <property type="match status" value="1"/>
</dbReference>
<reference evidence="2" key="1">
    <citation type="submission" date="2018-06" db="EMBL/GenBank/DDBJ databases">
        <authorList>
            <person name="Zhirakovskaya E."/>
        </authorList>
    </citation>
    <scope>NUCLEOTIDE SEQUENCE</scope>
</reference>
<dbReference type="SUPFAM" id="SSF55781">
    <property type="entry name" value="GAF domain-like"/>
    <property type="match status" value="1"/>
</dbReference>
<dbReference type="InterPro" id="IPR052020">
    <property type="entry name" value="Cyclic_di-GMP/3'3'-cGAMP_PDE"/>
</dbReference>
<dbReference type="Gene3D" id="3.30.450.40">
    <property type="match status" value="1"/>
</dbReference>
<name>A0A3B1BA69_9ZZZZ</name>
<dbReference type="SUPFAM" id="SSF109604">
    <property type="entry name" value="HD-domain/PDEase-like"/>
    <property type="match status" value="1"/>
</dbReference>
<evidence type="ECO:0000313" key="2">
    <source>
        <dbReference type="EMBL" id="VAX01927.1"/>
    </source>
</evidence>
<dbReference type="InterPro" id="IPR037522">
    <property type="entry name" value="HD_GYP_dom"/>
</dbReference>
<dbReference type="InterPro" id="IPR003607">
    <property type="entry name" value="HD/PDEase_dom"/>
</dbReference>
<accession>A0A3B1BA69</accession>
<proteinExistence type="predicted"/>
<dbReference type="CDD" id="cd00077">
    <property type="entry name" value="HDc"/>
    <property type="match status" value="1"/>
</dbReference>
<dbReference type="PROSITE" id="PS51832">
    <property type="entry name" value="HD_GYP"/>
    <property type="match status" value="1"/>
</dbReference>
<dbReference type="InterPro" id="IPR029016">
    <property type="entry name" value="GAF-like_dom_sf"/>
</dbReference>
<dbReference type="AlphaFoldDB" id="A0A3B1BA69"/>